<accession>A0A644XZW7</accession>
<organism evidence="1">
    <name type="scientific">bioreactor metagenome</name>
    <dbReference type="NCBI Taxonomy" id="1076179"/>
    <lineage>
        <taxon>unclassified sequences</taxon>
        <taxon>metagenomes</taxon>
        <taxon>ecological metagenomes</taxon>
    </lineage>
</organism>
<reference evidence="1" key="1">
    <citation type="submission" date="2019-08" db="EMBL/GenBank/DDBJ databases">
        <authorList>
            <person name="Kucharzyk K."/>
            <person name="Murdoch R.W."/>
            <person name="Higgins S."/>
            <person name="Loffler F."/>
        </authorList>
    </citation>
    <scope>NUCLEOTIDE SEQUENCE</scope>
</reference>
<dbReference type="EMBL" id="VSSQ01003670">
    <property type="protein sequence ID" value="MPM21805.1"/>
    <property type="molecule type" value="Genomic_DNA"/>
</dbReference>
<sequence length="231" mass="26372">MYRYLFFDADGTLFDFEQAEHQAFHLMAQQMGIAAEEEHFLQYKACNASCWKEFERGTLTLDSLKTKRFERFSAETNLPLDPVFASQSYQHHLAAQGILFDHSLPVLSTLVSRGYTLFIATNGIADVQWGRLKKSGITHFFQDIFISEELGCQKPDTRYFTAMLERSQLKEKKQHCLMIGDSPASDIQGAVDSGIDSLWYNPHNQALPSPLKATYTVHRLEEILNLLTKPV</sequence>
<dbReference type="PANTHER" id="PTHR47478:SF1">
    <property type="entry name" value="PYRIMIDINE 5'-NUCLEOTIDASE YJJG"/>
    <property type="match status" value="1"/>
</dbReference>
<gene>
    <name evidence="1" type="primary">yfnB_6</name>
    <name evidence="1" type="ORF">SDC9_68255</name>
</gene>
<dbReference type="PRINTS" id="PR00413">
    <property type="entry name" value="HADHALOGNASE"/>
</dbReference>
<dbReference type="Gene3D" id="1.10.150.240">
    <property type="entry name" value="Putative phosphatase, domain 2"/>
    <property type="match status" value="1"/>
</dbReference>
<dbReference type="InterPro" id="IPR006439">
    <property type="entry name" value="HAD-SF_hydro_IA"/>
</dbReference>
<proteinExistence type="predicted"/>
<dbReference type="Gene3D" id="3.40.50.1000">
    <property type="entry name" value="HAD superfamily/HAD-like"/>
    <property type="match status" value="1"/>
</dbReference>
<dbReference type="Pfam" id="PF00702">
    <property type="entry name" value="Hydrolase"/>
    <property type="match status" value="1"/>
</dbReference>
<evidence type="ECO:0000313" key="1">
    <source>
        <dbReference type="EMBL" id="MPM21805.1"/>
    </source>
</evidence>
<dbReference type="NCBIfam" id="TIGR01549">
    <property type="entry name" value="HAD-SF-IA-v1"/>
    <property type="match status" value="1"/>
</dbReference>
<dbReference type="EC" id="3.-.-.-" evidence="1"/>
<dbReference type="NCBIfam" id="TIGR02254">
    <property type="entry name" value="YjjG_YfnB"/>
    <property type="match status" value="1"/>
</dbReference>
<dbReference type="AlphaFoldDB" id="A0A644XZW7"/>
<dbReference type="SFLD" id="SFLDG01129">
    <property type="entry name" value="C1.5:_HAD__Beta-PGM__Phosphata"/>
    <property type="match status" value="1"/>
</dbReference>
<dbReference type="SUPFAM" id="SSF56784">
    <property type="entry name" value="HAD-like"/>
    <property type="match status" value="1"/>
</dbReference>
<keyword evidence="1" id="KW-0378">Hydrolase</keyword>
<dbReference type="InterPro" id="IPR011951">
    <property type="entry name" value="HAD-SF_hydro_IA_YjjG/PynA"/>
</dbReference>
<comment type="caution">
    <text evidence="1">The sequence shown here is derived from an EMBL/GenBank/DDBJ whole genome shotgun (WGS) entry which is preliminary data.</text>
</comment>
<dbReference type="InterPro" id="IPR036412">
    <property type="entry name" value="HAD-like_sf"/>
</dbReference>
<name>A0A644XZW7_9ZZZZ</name>
<dbReference type="PANTHER" id="PTHR47478">
    <property type="match status" value="1"/>
</dbReference>
<dbReference type="SFLD" id="SFLDG01135">
    <property type="entry name" value="C1.5.6:_HAD__Beta-PGM__Phospha"/>
    <property type="match status" value="1"/>
</dbReference>
<dbReference type="GO" id="GO:0008253">
    <property type="term" value="F:5'-nucleotidase activity"/>
    <property type="evidence" value="ECO:0007669"/>
    <property type="project" value="InterPro"/>
</dbReference>
<dbReference type="InterPro" id="IPR023214">
    <property type="entry name" value="HAD_sf"/>
</dbReference>
<dbReference type="InterPro" id="IPR023198">
    <property type="entry name" value="PGP-like_dom2"/>
</dbReference>
<dbReference type="InterPro" id="IPR052550">
    <property type="entry name" value="Pyrimidine_5'-ntase_YjjG"/>
</dbReference>
<dbReference type="SFLD" id="SFLDS00003">
    <property type="entry name" value="Haloacid_Dehalogenase"/>
    <property type="match status" value="1"/>
</dbReference>
<protein>
    <submittedName>
        <fullName evidence="1">Putative HAD-hydrolase YfnB</fullName>
        <ecNumber evidence="1">3.-.-.-</ecNumber>
    </submittedName>
</protein>